<feature type="domain" description="PAC" evidence="8">
    <location>
        <begin position="321"/>
        <end position="373"/>
    </location>
</feature>
<dbReference type="NCBIfam" id="TIGR00229">
    <property type="entry name" value="sensory_box"/>
    <property type="match status" value="2"/>
</dbReference>
<feature type="domain" description="PAS" evidence="7">
    <location>
        <begin position="253"/>
        <end position="318"/>
    </location>
</feature>
<dbReference type="FunFam" id="3.30.450.20:FF:000099">
    <property type="entry name" value="Sensory box sensor histidine kinase"/>
    <property type="match status" value="1"/>
</dbReference>
<dbReference type="InterPro" id="IPR004358">
    <property type="entry name" value="Sig_transdc_His_kin-like_C"/>
</dbReference>
<comment type="caution">
    <text evidence="9">The sequence shown here is derived from an EMBL/GenBank/DDBJ whole genome shotgun (WGS) entry which is preliminary data.</text>
</comment>
<dbReference type="Pfam" id="PF02518">
    <property type="entry name" value="HATPase_c"/>
    <property type="match status" value="1"/>
</dbReference>
<dbReference type="RefSeq" id="WP_176356223.1">
    <property type="nucleotide sequence ID" value="NZ_JABWDU010000011.1"/>
</dbReference>
<evidence type="ECO:0000313" key="9">
    <source>
        <dbReference type="EMBL" id="NVD42879.1"/>
    </source>
</evidence>
<feature type="domain" description="PAC" evidence="8">
    <location>
        <begin position="447"/>
        <end position="499"/>
    </location>
</feature>
<dbReference type="Pfam" id="PF13185">
    <property type="entry name" value="GAF_2"/>
    <property type="match status" value="1"/>
</dbReference>
<gene>
    <name evidence="9" type="ORF">HT585_28840</name>
</gene>
<dbReference type="SMART" id="SM00065">
    <property type="entry name" value="GAF"/>
    <property type="match status" value="1"/>
</dbReference>
<organism evidence="9 10">
    <name type="scientific">Ensifer oleiphilus</name>
    <dbReference type="NCBI Taxonomy" id="2742698"/>
    <lineage>
        <taxon>Bacteria</taxon>
        <taxon>Pseudomonadati</taxon>
        <taxon>Pseudomonadota</taxon>
        <taxon>Alphaproteobacteria</taxon>
        <taxon>Hyphomicrobiales</taxon>
        <taxon>Rhizobiaceae</taxon>
        <taxon>Sinorhizobium/Ensifer group</taxon>
        <taxon>Ensifer</taxon>
    </lineage>
</organism>
<protein>
    <recommendedName>
        <fullName evidence="2">histidine kinase</fullName>
        <ecNumber evidence="2">2.7.13.3</ecNumber>
    </recommendedName>
</protein>
<dbReference type="InterPro" id="IPR003594">
    <property type="entry name" value="HATPase_dom"/>
</dbReference>
<dbReference type="SUPFAM" id="SSF47384">
    <property type="entry name" value="Homodimeric domain of signal transducing histidine kinase"/>
    <property type="match status" value="1"/>
</dbReference>
<dbReference type="PROSITE" id="PS50112">
    <property type="entry name" value="PAS"/>
    <property type="match status" value="2"/>
</dbReference>
<dbReference type="InterPro" id="IPR035965">
    <property type="entry name" value="PAS-like_dom_sf"/>
</dbReference>
<dbReference type="SUPFAM" id="SSF55874">
    <property type="entry name" value="ATPase domain of HSP90 chaperone/DNA topoisomerase II/histidine kinase"/>
    <property type="match status" value="1"/>
</dbReference>
<evidence type="ECO:0000259" key="8">
    <source>
        <dbReference type="PROSITE" id="PS50113"/>
    </source>
</evidence>
<dbReference type="SUPFAM" id="SSF55781">
    <property type="entry name" value="GAF domain-like"/>
    <property type="match status" value="1"/>
</dbReference>
<dbReference type="Gene3D" id="3.30.565.10">
    <property type="entry name" value="Histidine kinase-like ATPase, C-terminal domain"/>
    <property type="match status" value="1"/>
</dbReference>
<evidence type="ECO:0000256" key="5">
    <source>
        <dbReference type="ARBA" id="ARBA00022777"/>
    </source>
</evidence>
<keyword evidence="5" id="KW-0418">Kinase</keyword>
<dbReference type="InterPro" id="IPR036890">
    <property type="entry name" value="HATPase_C_sf"/>
</dbReference>
<dbReference type="PANTHER" id="PTHR43304">
    <property type="entry name" value="PHYTOCHROME-LIKE PROTEIN CPH1"/>
    <property type="match status" value="1"/>
</dbReference>
<dbReference type="EMBL" id="JABWDU010000011">
    <property type="protein sequence ID" value="NVD42879.1"/>
    <property type="molecule type" value="Genomic_DNA"/>
</dbReference>
<dbReference type="Pfam" id="PF08447">
    <property type="entry name" value="PAS_3"/>
    <property type="match status" value="4"/>
</dbReference>
<dbReference type="PANTHER" id="PTHR43304:SF1">
    <property type="entry name" value="PAC DOMAIN-CONTAINING PROTEIN"/>
    <property type="match status" value="1"/>
</dbReference>
<dbReference type="PROSITE" id="PS50109">
    <property type="entry name" value="HIS_KIN"/>
    <property type="match status" value="1"/>
</dbReference>
<dbReference type="Gene3D" id="1.10.287.130">
    <property type="match status" value="1"/>
</dbReference>
<dbReference type="SMART" id="SM00091">
    <property type="entry name" value="PAS"/>
    <property type="match status" value="4"/>
</dbReference>
<dbReference type="InterPro" id="IPR005467">
    <property type="entry name" value="His_kinase_dom"/>
</dbReference>
<dbReference type="SMART" id="SM00388">
    <property type="entry name" value="HisKA"/>
    <property type="match status" value="1"/>
</dbReference>
<dbReference type="SMART" id="SM00086">
    <property type="entry name" value="PAC"/>
    <property type="match status" value="5"/>
</dbReference>
<dbReference type="InterPro" id="IPR001610">
    <property type="entry name" value="PAC"/>
</dbReference>
<feature type="domain" description="Histidine kinase" evidence="6">
    <location>
        <begin position="813"/>
        <end position="1029"/>
    </location>
</feature>
<evidence type="ECO:0000259" key="6">
    <source>
        <dbReference type="PROSITE" id="PS50109"/>
    </source>
</evidence>
<dbReference type="Gene3D" id="3.30.450.20">
    <property type="entry name" value="PAS domain"/>
    <property type="match status" value="5"/>
</dbReference>
<dbReference type="CDD" id="cd00130">
    <property type="entry name" value="PAS"/>
    <property type="match status" value="4"/>
</dbReference>
<dbReference type="AlphaFoldDB" id="A0A7Y6QC18"/>
<dbReference type="Pfam" id="PF13426">
    <property type="entry name" value="PAS_9"/>
    <property type="match status" value="1"/>
</dbReference>
<evidence type="ECO:0000256" key="1">
    <source>
        <dbReference type="ARBA" id="ARBA00000085"/>
    </source>
</evidence>
<dbReference type="CDD" id="cd00082">
    <property type="entry name" value="HisKA"/>
    <property type="match status" value="1"/>
</dbReference>
<dbReference type="InterPro" id="IPR000014">
    <property type="entry name" value="PAS"/>
</dbReference>
<keyword evidence="4" id="KW-0808">Transferase</keyword>
<keyword evidence="3" id="KW-0597">Phosphoprotein</keyword>
<dbReference type="InterPro" id="IPR036097">
    <property type="entry name" value="HisK_dim/P_sf"/>
</dbReference>
<comment type="catalytic activity">
    <reaction evidence="1">
        <text>ATP + protein L-histidine = ADP + protein N-phospho-L-histidine.</text>
        <dbReference type="EC" id="2.7.13.3"/>
    </reaction>
</comment>
<name>A0A7Y6QC18_9HYPH</name>
<dbReference type="PROSITE" id="PS50113">
    <property type="entry name" value="PAC"/>
    <property type="match status" value="3"/>
</dbReference>
<evidence type="ECO:0000256" key="2">
    <source>
        <dbReference type="ARBA" id="ARBA00012438"/>
    </source>
</evidence>
<feature type="domain" description="PAS" evidence="7">
    <location>
        <begin position="1"/>
        <end position="71"/>
    </location>
</feature>
<dbReference type="Proteomes" id="UP000520198">
    <property type="component" value="Unassembled WGS sequence"/>
</dbReference>
<accession>A0A7Y6QC18</accession>
<evidence type="ECO:0000256" key="4">
    <source>
        <dbReference type="ARBA" id="ARBA00022679"/>
    </source>
</evidence>
<sequence length="1037" mass="115222">MQIDLDRVLRSLPSILWTAGCNGEVDFASQRWFDYTGQRHADALGSAWQQAFHPRDLHALQERWQLLLISGTSGEFTARVRSVDRGFRLLSVQFGPIRDDGGKVVKWCAFASDTPNSLCSEDKRQIELSKLVASIPVPAIVTLPSGEIETANQLAHDDFGDGFAGFSRWDAPADRHSGESEHALVARNDGLLSSYNSEGRYRRGDGTYRWFNTLGVPVTDNEGHISRWLHLLIDIDEGKLAGDALRDCQRGARMLVDCIPCGIEALSPDGKTEFVNAYAAKYFGKSVAELRQTGLASFIHPQDLPRVLEAATLSTETGAPFDMEFRFLHSSGNYRWFHVRGSPLRDSSGNIVRWYAVHIDIDDQKRAEYALLQSDFNSKLTVNNIPAMAWSSRTDGAADFLSQYYLDYIGSSAPAAEGWQWASAVHPDDLPSLIEKWQVIMASGRSGEAEARIRRFDGEYRWFLFRGYPLRDSSSNIVKWYGVNTDIDDLKRAEANLSREKHLLEIIASGSPVREVLTALCKFVEESTTHCYCDIHPIDWSVPAIEYSVAPSLPAEYTEPIAGISLSGDGIPCAIAAREKIQVVAEDMDSDPRWQDTPVRIHVLKHGLRSVWSTPICARDGHVLGTLCVYQRQPAVPSPKHQNIIAHATHMASIAIERSRTEAALRRSETVLTEAQQLSSTGSFSWLVDTEKVFFSRELYRIFEYEQNEPMTVAKVRSRVHPEDLPLLSAQMARVRGGQSYIGYEIRLRMPDGRVKNVRTFGRVITHQDGQLECLAAVQDTTELRAADEALGRARAELAHVSRVSSLAVLTASIAHEVNQPLSGIITNANTCLRFLATDPPNIDSARETARRTIRDGNRAADVIVRLRALFSNREAEFEAVDLNAAVQEVLALLRGELQRGNVAVTTDLDTGLHRVLGDRIQLQQVIMNLVRNALDAMANVSDRLRRLSIKTAHLSNGQVRLSVRDSGGGFGPEGSGRIFDPFYTTKNDGMGIGLSVCRSIVQRHNGFLWANENREHGVTLAFSIPAYSEEADAQTG</sequence>
<dbReference type="PRINTS" id="PR00344">
    <property type="entry name" value="BCTRLSENSOR"/>
</dbReference>
<evidence type="ECO:0000313" key="10">
    <source>
        <dbReference type="Proteomes" id="UP000520198"/>
    </source>
</evidence>
<feature type="domain" description="PAC" evidence="8">
    <location>
        <begin position="195"/>
        <end position="247"/>
    </location>
</feature>
<evidence type="ECO:0000259" key="7">
    <source>
        <dbReference type="PROSITE" id="PS50112"/>
    </source>
</evidence>
<dbReference type="InterPro" id="IPR003661">
    <property type="entry name" value="HisK_dim/P_dom"/>
</dbReference>
<keyword evidence="10" id="KW-1185">Reference proteome</keyword>
<dbReference type="InterPro" id="IPR029016">
    <property type="entry name" value="GAF-like_dom_sf"/>
</dbReference>
<reference evidence="9 10" key="1">
    <citation type="submission" date="2020-06" db="EMBL/GenBank/DDBJ databases">
        <authorList>
            <person name="Grouzdev D.S."/>
        </authorList>
    </citation>
    <scope>NUCLEOTIDE SEQUENCE [LARGE SCALE GENOMIC DNA]</scope>
    <source>
        <strain evidence="9 10">HO-A22</strain>
    </source>
</reference>
<dbReference type="Gene3D" id="3.30.450.40">
    <property type="match status" value="1"/>
</dbReference>
<dbReference type="InterPro" id="IPR000700">
    <property type="entry name" value="PAS-assoc_C"/>
</dbReference>
<dbReference type="EC" id="2.7.13.3" evidence="2"/>
<dbReference type="SMART" id="SM00387">
    <property type="entry name" value="HATPase_c"/>
    <property type="match status" value="1"/>
</dbReference>
<dbReference type="GO" id="GO:0000155">
    <property type="term" value="F:phosphorelay sensor kinase activity"/>
    <property type="evidence" value="ECO:0007669"/>
    <property type="project" value="InterPro"/>
</dbReference>
<dbReference type="InterPro" id="IPR003018">
    <property type="entry name" value="GAF"/>
</dbReference>
<dbReference type="SUPFAM" id="SSF55785">
    <property type="entry name" value="PYP-like sensor domain (PAS domain)"/>
    <property type="match status" value="5"/>
</dbReference>
<dbReference type="PROSITE" id="PS51257">
    <property type="entry name" value="PROKAR_LIPOPROTEIN"/>
    <property type="match status" value="1"/>
</dbReference>
<dbReference type="InterPro" id="IPR052162">
    <property type="entry name" value="Sensor_kinase/Photoreceptor"/>
</dbReference>
<proteinExistence type="predicted"/>
<dbReference type="InterPro" id="IPR013655">
    <property type="entry name" value="PAS_fold_3"/>
</dbReference>
<evidence type="ECO:0000256" key="3">
    <source>
        <dbReference type="ARBA" id="ARBA00022553"/>
    </source>
</evidence>